<feature type="transmembrane region" description="Helical" evidence="1">
    <location>
        <begin position="12"/>
        <end position="29"/>
    </location>
</feature>
<dbReference type="Proteomes" id="UP000051984">
    <property type="component" value="Unassembled WGS sequence"/>
</dbReference>
<keyword evidence="1" id="KW-0472">Membrane</keyword>
<accession>A0A0R1EVH2</accession>
<organism evidence="2 3">
    <name type="scientific">Lacticaseibacillus zeae DSM 20178 = KCTC 3804</name>
    <dbReference type="NCBI Taxonomy" id="1423816"/>
    <lineage>
        <taxon>Bacteria</taxon>
        <taxon>Bacillati</taxon>
        <taxon>Bacillota</taxon>
        <taxon>Bacilli</taxon>
        <taxon>Lactobacillales</taxon>
        <taxon>Lactobacillaceae</taxon>
        <taxon>Lacticaseibacillus</taxon>
    </lineage>
</organism>
<proteinExistence type="predicted"/>
<name>A0A0R1EVH2_LACZE</name>
<dbReference type="AlphaFoldDB" id="A0A0R1EVH2"/>
<sequence length="262" mass="28969">MLNKQYWKTKSTITAFLMALLFLLGHLYANLGYDANGGKQTVGFFFFSPYMNWLPVDISSNIPVAWSMAAPLLSVLAGGMFAANQGRSGYVRLMRSRLNFKAYRLKTLMIGGAWGAILPSVVLIMDFLGLLAIHPNVLPNQWLNNNVAISYLGFGGNFFYTHTWLYMVAWILLIALYGASYAVFSNFLYFMTGKTIVALLGLMGLQLLLLGISMVSRVSLAPMTYLQIVPTVGAPSLIYVLLWPFVLIGLSLLALRVPAVEV</sequence>
<protein>
    <submittedName>
        <fullName evidence="2">Uncharacterized protein</fullName>
    </submittedName>
</protein>
<dbReference type="RefSeq" id="WP_010489921.1">
    <property type="nucleotide sequence ID" value="NZ_AZCT01000002.1"/>
</dbReference>
<feature type="transmembrane region" description="Helical" evidence="1">
    <location>
        <begin position="196"/>
        <end position="216"/>
    </location>
</feature>
<keyword evidence="1" id="KW-0812">Transmembrane</keyword>
<dbReference type="PATRIC" id="fig|1423816.3.peg.1694"/>
<feature type="transmembrane region" description="Helical" evidence="1">
    <location>
        <begin position="64"/>
        <end position="84"/>
    </location>
</feature>
<comment type="caution">
    <text evidence="2">The sequence shown here is derived from an EMBL/GenBank/DDBJ whole genome shotgun (WGS) entry which is preliminary data.</text>
</comment>
<feature type="transmembrane region" description="Helical" evidence="1">
    <location>
        <begin position="164"/>
        <end position="184"/>
    </location>
</feature>
<dbReference type="eggNOG" id="ENOG50329JG">
    <property type="taxonomic scope" value="Bacteria"/>
</dbReference>
<evidence type="ECO:0000313" key="2">
    <source>
        <dbReference type="EMBL" id="KRK13405.1"/>
    </source>
</evidence>
<feature type="transmembrane region" description="Helical" evidence="1">
    <location>
        <begin position="236"/>
        <end position="255"/>
    </location>
</feature>
<evidence type="ECO:0000256" key="1">
    <source>
        <dbReference type="SAM" id="Phobius"/>
    </source>
</evidence>
<evidence type="ECO:0000313" key="3">
    <source>
        <dbReference type="Proteomes" id="UP000051984"/>
    </source>
</evidence>
<keyword evidence="1" id="KW-1133">Transmembrane helix</keyword>
<feature type="transmembrane region" description="Helical" evidence="1">
    <location>
        <begin position="105"/>
        <end position="133"/>
    </location>
</feature>
<reference evidence="2 3" key="1">
    <citation type="journal article" date="2015" name="Genome Announc.">
        <title>Expanding the biotechnology potential of lactobacilli through comparative genomics of 213 strains and associated genera.</title>
        <authorList>
            <person name="Sun Z."/>
            <person name="Harris H.M."/>
            <person name="McCann A."/>
            <person name="Guo C."/>
            <person name="Argimon S."/>
            <person name="Zhang W."/>
            <person name="Yang X."/>
            <person name="Jeffery I.B."/>
            <person name="Cooney J.C."/>
            <person name="Kagawa T.F."/>
            <person name="Liu W."/>
            <person name="Song Y."/>
            <person name="Salvetti E."/>
            <person name="Wrobel A."/>
            <person name="Rasinkangas P."/>
            <person name="Parkhill J."/>
            <person name="Rea M.C."/>
            <person name="O'Sullivan O."/>
            <person name="Ritari J."/>
            <person name="Douillard F.P."/>
            <person name="Paul Ross R."/>
            <person name="Yang R."/>
            <person name="Briner A.E."/>
            <person name="Felis G.E."/>
            <person name="de Vos W.M."/>
            <person name="Barrangou R."/>
            <person name="Klaenhammer T.R."/>
            <person name="Caufield P.W."/>
            <person name="Cui Y."/>
            <person name="Zhang H."/>
            <person name="O'Toole P.W."/>
        </authorList>
    </citation>
    <scope>NUCLEOTIDE SEQUENCE [LARGE SCALE GENOMIC DNA]</scope>
    <source>
        <strain evidence="2 3">DSM 20178</strain>
    </source>
</reference>
<dbReference type="EMBL" id="AZCT01000002">
    <property type="protein sequence ID" value="KRK13405.1"/>
    <property type="molecule type" value="Genomic_DNA"/>
</dbReference>
<gene>
    <name evidence="2" type="ORF">FD51_GL001620</name>
</gene>